<comment type="subcellular location">
    <subcellularLocation>
        <location evidence="1">Cell membrane</location>
        <topology evidence="1">Multi-pass membrane protein</topology>
    </subcellularLocation>
</comment>
<proteinExistence type="predicted"/>
<keyword evidence="6" id="KW-1133">Transmembrane helix</keyword>
<evidence type="ECO:0000256" key="8">
    <source>
        <dbReference type="ARBA" id="ARBA00023136"/>
    </source>
</evidence>
<dbReference type="Pfam" id="PF02518">
    <property type="entry name" value="HATPase_c"/>
    <property type="match status" value="1"/>
</dbReference>
<keyword evidence="3" id="KW-0808">Transferase</keyword>
<evidence type="ECO:0000313" key="11">
    <source>
        <dbReference type="Proteomes" id="UP000239590"/>
    </source>
</evidence>
<dbReference type="InterPro" id="IPR011712">
    <property type="entry name" value="Sig_transdc_His_kin_sub3_dim/P"/>
</dbReference>
<evidence type="ECO:0000256" key="2">
    <source>
        <dbReference type="ARBA" id="ARBA00022475"/>
    </source>
</evidence>
<accession>A0A2S7ILF8</accession>
<keyword evidence="7" id="KW-0902">Two-component regulatory system</keyword>
<reference evidence="11" key="1">
    <citation type="submission" date="2018-02" db="EMBL/GenBank/DDBJ databases">
        <title>Genome sequencing of Solimonas sp. HR-BB.</title>
        <authorList>
            <person name="Lee Y."/>
            <person name="Jeon C.O."/>
        </authorList>
    </citation>
    <scope>NUCLEOTIDE SEQUENCE [LARGE SCALE GENOMIC DNA]</scope>
    <source>
        <strain evidence="11">HR-U</strain>
    </source>
</reference>
<evidence type="ECO:0000259" key="9">
    <source>
        <dbReference type="PROSITE" id="PS50109"/>
    </source>
</evidence>
<dbReference type="GO" id="GO:0000155">
    <property type="term" value="F:phosphorelay sensor kinase activity"/>
    <property type="evidence" value="ECO:0007669"/>
    <property type="project" value="InterPro"/>
</dbReference>
<evidence type="ECO:0000256" key="5">
    <source>
        <dbReference type="ARBA" id="ARBA00022777"/>
    </source>
</evidence>
<evidence type="ECO:0000313" key="10">
    <source>
        <dbReference type="EMBL" id="PQA58557.1"/>
    </source>
</evidence>
<dbReference type="EMBL" id="PTRA01000001">
    <property type="protein sequence ID" value="PQA58557.1"/>
    <property type="molecule type" value="Genomic_DNA"/>
</dbReference>
<dbReference type="Proteomes" id="UP000239590">
    <property type="component" value="Unassembled WGS sequence"/>
</dbReference>
<evidence type="ECO:0000256" key="7">
    <source>
        <dbReference type="ARBA" id="ARBA00023012"/>
    </source>
</evidence>
<dbReference type="RefSeq" id="WP_104709766.1">
    <property type="nucleotide sequence ID" value="NZ_PTRA01000001.1"/>
</dbReference>
<dbReference type="CDD" id="cd16917">
    <property type="entry name" value="HATPase_UhpB-NarQ-NarX-like"/>
    <property type="match status" value="1"/>
</dbReference>
<dbReference type="Gene3D" id="3.30.565.10">
    <property type="entry name" value="Histidine kinase-like ATPase, C-terminal domain"/>
    <property type="match status" value="1"/>
</dbReference>
<dbReference type="PANTHER" id="PTHR24421:SF37">
    <property type="entry name" value="SENSOR HISTIDINE KINASE NARS"/>
    <property type="match status" value="1"/>
</dbReference>
<comment type="caution">
    <text evidence="10">The sequence shown here is derived from an EMBL/GenBank/DDBJ whole genome shotgun (WGS) entry which is preliminary data.</text>
</comment>
<dbReference type="PANTHER" id="PTHR24421">
    <property type="entry name" value="NITRATE/NITRITE SENSOR PROTEIN NARX-RELATED"/>
    <property type="match status" value="1"/>
</dbReference>
<dbReference type="InterPro" id="IPR005467">
    <property type="entry name" value="His_kinase_dom"/>
</dbReference>
<dbReference type="AlphaFoldDB" id="A0A2S7ILF8"/>
<protein>
    <recommendedName>
        <fullName evidence="9">Histidine kinase domain-containing protein</fullName>
    </recommendedName>
</protein>
<evidence type="ECO:0000256" key="3">
    <source>
        <dbReference type="ARBA" id="ARBA00022679"/>
    </source>
</evidence>
<dbReference type="SMART" id="SM00387">
    <property type="entry name" value="HATPase_c"/>
    <property type="match status" value="1"/>
</dbReference>
<feature type="domain" description="Histidine kinase" evidence="9">
    <location>
        <begin position="26"/>
        <end position="221"/>
    </location>
</feature>
<dbReference type="GO" id="GO:0046983">
    <property type="term" value="F:protein dimerization activity"/>
    <property type="evidence" value="ECO:0007669"/>
    <property type="project" value="InterPro"/>
</dbReference>
<keyword evidence="5" id="KW-0418">Kinase</keyword>
<dbReference type="GO" id="GO:0005886">
    <property type="term" value="C:plasma membrane"/>
    <property type="evidence" value="ECO:0007669"/>
    <property type="project" value="UniProtKB-SubCell"/>
</dbReference>
<keyword evidence="8" id="KW-0472">Membrane</keyword>
<dbReference type="InterPro" id="IPR003594">
    <property type="entry name" value="HATPase_dom"/>
</dbReference>
<keyword evidence="2" id="KW-1003">Cell membrane</keyword>
<evidence type="ECO:0000256" key="4">
    <source>
        <dbReference type="ARBA" id="ARBA00022692"/>
    </source>
</evidence>
<sequence length="221" mass="24963">MSDLPESTDPIRTAALLEGQEEERQRLARELHDGIGQLLMGIRWHIDQLADASFTERQRNSYQELQQLILETIATTRQVAFDLMPSVLSDFGLEAALRLLCERVTRPGSLTVDFQSNGKNQRLPETAEIQLYRITQEALTNALKYAQASRIEVHLSETDLYQLVLRIVDDGIGFSVEELTRRAQVQSGLRNMKLRAELLGGRFHMESVPGQGTSIEVSLSR</sequence>
<evidence type="ECO:0000256" key="1">
    <source>
        <dbReference type="ARBA" id="ARBA00004651"/>
    </source>
</evidence>
<dbReference type="InterPro" id="IPR050482">
    <property type="entry name" value="Sensor_HK_TwoCompSys"/>
</dbReference>
<gene>
    <name evidence="10" type="ORF">C5O19_02485</name>
</gene>
<dbReference type="Gene3D" id="1.20.5.1930">
    <property type="match status" value="1"/>
</dbReference>
<dbReference type="OrthoDB" id="9760839at2"/>
<dbReference type="SUPFAM" id="SSF55874">
    <property type="entry name" value="ATPase domain of HSP90 chaperone/DNA topoisomerase II/histidine kinase"/>
    <property type="match status" value="1"/>
</dbReference>
<dbReference type="Pfam" id="PF07730">
    <property type="entry name" value="HisKA_3"/>
    <property type="match status" value="1"/>
</dbReference>
<dbReference type="PROSITE" id="PS50109">
    <property type="entry name" value="HIS_KIN"/>
    <property type="match status" value="1"/>
</dbReference>
<keyword evidence="11" id="KW-1185">Reference proteome</keyword>
<organism evidence="10 11">
    <name type="scientific">Siphonobacter curvatus</name>
    <dbReference type="NCBI Taxonomy" id="2094562"/>
    <lineage>
        <taxon>Bacteria</taxon>
        <taxon>Pseudomonadati</taxon>
        <taxon>Bacteroidota</taxon>
        <taxon>Cytophagia</taxon>
        <taxon>Cytophagales</taxon>
        <taxon>Cytophagaceae</taxon>
        <taxon>Siphonobacter</taxon>
    </lineage>
</organism>
<dbReference type="InterPro" id="IPR036890">
    <property type="entry name" value="HATPase_C_sf"/>
</dbReference>
<evidence type="ECO:0000256" key="6">
    <source>
        <dbReference type="ARBA" id="ARBA00022989"/>
    </source>
</evidence>
<keyword evidence="4" id="KW-0812">Transmembrane</keyword>
<name>A0A2S7ILF8_9BACT</name>